<name>A0A101M326_PICGL</name>
<comment type="caution">
    <text evidence="1">The sequence shown here is derived from an EMBL/GenBank/DDBJ whole genome shotgun (WGS) entry which is preliminary data.</text>
</comment>
<organism evidence="1">
    <name type="scientific">Picea glauca</name>
    <name type="common">White spruce</name>
    <name type="synonym">Pinus glauca</name>
    <dbReference type="NCBI Taxonomy" id="3330"/>
    <lineage>
        <taxon>Eukaryota</taxon>
        <taxon>Viridiplantae</taxon>
        <taxon>Streptophyta</taxon>
        <taxon>Embryophyta</taxon>
        <taxon>Tracheophyta</taxon>
        <taxon>Spermatophyta</taxon>
        <taxon>Pinopsida</taxon>
        <taxon>Pinidae</taxon>
        <taxon>Conifers I</taxon>
        <taxon>Pinales</taxon>
        <taxon>Pinaceae</taxon>
        <taxon>Picea</taxon>
    </lineage>
</organism>
<protein>
    <submittedName>
        <fullName evidence="1">Uncharacterized protein</fullName>
    </submittedName>
</protein>
<dbReference type="AlphaFoldDB" id="A0A101M326"/>
<reference evidence="1" key="1">
    <citation type="journal article" date="2015" name="Genome Biol. Evol.">
        <title>Organellar Genomes of White Spruce (Picea glauca): Assembly and Annotation.</title>
        <authorList>
            <person name="Jackman S.D."/>
            <person name="Warren R.L."/>
            <person name="Gibb E.A."/>
            <person name="Vandervalk B.P."/>
            <person name="Mohamadi H."/>
            <person name="Chu J."/>
            <person name="Raymond A."/>
            <person name="Pleasance S."/>
            <person name="Coope R."/>
            <person name="Wildung M.R."/>
            <person name="Ritland C.E."/>
            <person name="Bousquet J."/>
            <person name="Jones S.J."/>
            <person name="Bohlmann J."/>
            <person name="Birol I."/>
        </authorList>
    </citation>
    <scope>NUCLEOTIDE SEQUENCE [LARGE SCALE GENOMIC DNA]</scope>
    <source>
        <tissue evidence="1">Flushing bud</tissue>
    </source>
</reference>
<dbReference type="EMBL" id="LKAM01000002">
    <property type="protein sequence ID" value="KUM50054.1"/>
    <property type="molecule type" value="Genomic_DNA"/>
</dbReference>
<proteinExistence type="predicted"/>
<evidence type="ECO:0000313" key="1">
    <source>
        <dbReference type="EMBL" id="KUM50054.1"/>
    </source>
</evidence>
<sequence length="70" mass="7925">MNFLYMTRCNHRPRPSTSISLNAMENIQMLLPRCSPGYSAWILGSWAGLSLGSWDTRMGEGKRKWQAGCC</sequence>
<geneLocation type="mitochondrion" evidence="1"/>
<keyword evidence="1" id="KW-0496">Mitochondrion</keyword>
<gene>
    <name evidence="1" type="ORF">ABT39_MTgene3282</name>
</gene>
<accession>A0A101M326</accession>